<reference evidence="3 5" key="1">
    <citation type="submission" date="2015-09" db="EMBL/GenBank/DDBJ databases">
        <authorList>
            <consortium name="Pathogen Informatics"/>
        </authorList>
    </citation>
    <scope>NUCLEOTIDE SEQUENCE [LARGE SCALE GENOMIC DNA]</scope>
    <source>
        <strain evidence="3 5">2789STDY5834841</strain>
    </source>
</reference>
<evidence type="ECO:0008006" key="7">
    <source>
        <dbReference type="Google" id="ProtNLM"/>
    </source>
</evidence>
<keyword evidence="2" id="KW-0732">Signal</keyword>
<sequence>MKKKRCLSVVIISLLLGISCFIMAGCANKDNEDKDDTKIEQNLDKKEDAEDFNKKDEEADENKKVEEDEDEDENSREARVYYVDDITGEIMGKTITVKTEYDIWKALQGNGILTEGCQLLSFKVNEETHLIDLDFNAATGEYIRSMGTTGEIQIIGCIINTYLETYDCDGIKLTEEGKVLQTSHGANYDGYSGIMSF</sequence>
<dbReference type="RefSeq" id="WP_009242821.1">
    <property type="nucleotide sequence ID" value="NZ_AP028249.1"/>
</dbReference>
<feature type="compositionally biased region" description="Basic and acidic residues" evidence="1">
    <location>
        <begin position="31"/>
        <end position="66"/>
    </location>
</feature>
<dbReference type="Proteomes" id="UP000095787">
    <property type="component" value="Unassembled WGS sequence"/>
</dbReference>
<organism evidence="3 5">
    <name type="scientific">[Ruminococcus] torques</name>
    <dbReference type="NCBI Taxonomy" id="33039"/>
    <lineage>
        <taxon>Bacteria</taxon>
        <taxon>Bacillati</taxon>
        <taxon>Bacillota</taxon>
        <taxon>Clostridia</taxon>
        <taxon>Lachnospirales</taxon>
        <taxon>Lachnospiraceae</taxon>
        <taxon>Mediterraneibacter</taxon>
    </lineage>
</organism>
<reference evidence="4 6" key="2">
    <citation type="journal article" date="2019" name="Science, e1252229">
        <title>Invertible promoters mediate bacterial phase variation, antibiotic resistance, and host adaptation in the gut.</title>
        <authorList>
            <person name="Jiang X."/>
            <person name="Hall A.B."/>
            <person name="Arthur T.D."/>
            <person name="Plichta D.R."/>
            <person name="Covington C.T."/>
            <person name="Poyet M."/>
            <person name="Crothers J."/>
            <person name="Moses P.L."/>
            <person name="Tolonen A.C."/>
            <person name="Vlamakis H."/>
            <person name="Alm E.J."/>
            <person name="Xavier R.J."/>
        </authorList>
    </citation>
    <scope>NUCLEOTIDE SEQUENCE [LARGE SCALE GENOMIC DNA]</scope>
    <source>
        <strain evidence="4">Aa_0143</strain>
        <strain evidence="6">aa_0143</strain>
    </source>
</reference>
<dbReference type="PROSITE" id="PS51257">
    <property type="entry name" value="PROKAR_LIPOPROTEIN"/>
    <property type="match status" value="1"/>
</dbReference>
<evidence type="ECO:0000313" key="5">
    <source>
        <dbReference type="Proteomes" id="UP000095787"/>
    </source>
</evidence>
<feature type="region of interest" description="Disordered" evidence="1">
    <location>
        <begin position="31"/>
        <end position="77"/>
    </location>
</feature>
<dbReference type="EMBL" id="RCYR01000011">
    <property type="protein sequence ID" value="RYS80176.1"/>
    <property type="molecule type" value="Genomic_DNA"/>
</dbReference>
<dbReference type="AlphaFoldDB" id="A0A174C7Z4"/>
<gene>
    <name evidence="4" type="ORF">EAI93_07060</name>
    <name evidence="3" type="ORF">ERS852456_01555</name>
</gene>
<protein>
    <recommendedName>
        <fullName evidence="7">GerMN domain-containing protein</fullName>
    </recommendedName>
</protein>
<evidence type="ECO:0000313" key="4">
    <source>
        <dbReference type="EMBL" id="RYS80176.1"/>
    </source>
</evidence>
<feature type="signal peptide" evidence="2">
    <location>
        <begin position="1"/>
        <end position="24"/>
    </location>
</feature>
<dbReference type="Proteomes" id="UP000292665">
    <property type="component" value="Unassembled WGS sequence"/>
</dbReference>
<feature type="chain" id="PRO_5044549823" description="GerMN domain-containing protein" evidence="2">
    <location>
        <begin position="25"/>
        <end position="197"/>
    </location>
</feature>
<accession>A0A174C7Z4</accession>
<name>A0A174C7Z4_9FIRM</name>
<evidence type="ECO:0000256" key="2">
    <source>
        <dbReference type="SAM" id="SignalP"/>
    </source>
</evidence>
<dbReference type="EMBL" id="CYZO01000018">
    <property type="protein sequence ID" value="CUO08010.1"/>
    <property type="molecule type" value="Genomic_DNA"/>
</dbReference>
<evidence type="ECO:0000256" key="1">
    <source>
        <dbReference type="SAM" id="MobiDB-lite"/>
    </source>
</evidence>
<evidence type="ECO:0000313" key="3">
    <source>
        <dbReference type="EMBL" id="CUO08010.1"/>
    </source>
</evidence>
<evidence type="ECO:0000313" key="6">
    <source>
        <dbReference type="Proteomes" id="UP000292665"/>
    </source>
</evidence>
<proteinExistence type="predicted"/>